<evidence type="ECO:0000259" key="5">
    <source>
        <dbReference type="Pfam" id="PF00294"/>
    </source>
</evidence>
<evidence type="ECO:0000256" key="3">
    <source>
        <dbReference type="ARBA" id="ARBA00023268"/>
    </source>
</evidence>
<dbReference type="Proteomes" id="UP001501594">
    <property type="component" value="Unassembled WGS sequence"/>
</dbReference>
<dbReference type="GO" id="GO:0016301">
    <property type="term" value="F:kinase activity"/>
    <property type="evidence" value="ECO:0007669"/>
    <property type="project" value="UniProtKB-KW"/>
</dbReference>
<dbReference type="SUPFAM" id="SSF53613">
    <property type="entry name" value="Ribokinase-like"/>
    <property type="match status" value="1"/>
</dbReference>
<keyword evidence="2" id="KW-0548">Nucleotidyltransferase</keyword>
<dbReference type="Gene3D" id="3.40.50.620">
    <property type="entry name" value="HUPs"/>
    <property type="match status" value="1"/>
</dbReference>
<dbReference type="SUPFAM" id="SSF52374">
    <property type="entry name" value="Nucleotidylyl transferase"/>
    <property type="match status" value="1"/>
</dbReference>
<evidence type="ECO:0000313" key="8">
    <source>
        <dbReference type="Proteomes" id="UP001501594"/>
    </source>
</evidence>
<feature type="domain" description="Carbohydrate kinase PfkB" evidence="5">
    <location>
        <begin position="2"/>
        <end position="281"/>
    </location>
</feature>
<feature type="domain" description="Cytidyltransferase-like" evidence="6">
    <location>
        <begin position="322"/>
        <end position="413"/>
    </location>
</feature>
<dbReference type="Pfam" id="PF00294">
    <property type="entry name" value="PfkB"/>
    <property type="match status" value="1"/>
</dbReference>
<keyword evidence="7" id="KW-0418">Kinase</keyword>
<dbReference type="InterPro" id="IPR011611">
    <property type="entry name" value="PfkB_dom"/>
</dbReference>
<dbReference type="NCBIfam" id="TIGR00125">
    <property type="entry name" value="cyt_tran_rel"/>
    <property type="match status" value="1"/>
</dbReference>
<comment type="caution">
    <text evidence="7">The sequence shown here is derived from an EMBL/GenBank/DDBJ whole genome shotgun (WGS) entry which is preliminary data.</text>
</comment>
<evidence type="ECO:0000313" key="7">
    <source>
        <dbReference type="EMBL" id="GAA4267781.1"/>
    </source>
</evidence>
<evidence type="ECO:0000256" key="4">
    <source>
        <dbReference type="ARBA" id="ARBA00023277"/>
    </source>
</evidence>
<dbReference type="RefSeq" id="WP_344798399.1">
    <property type="nucleotide sequence ID" value="NZ_BAABAU010000006.1"/>
</dbReference>
<dbReference type="InterPro" id="IPR014729">
    <property type="entry name" value="Rossmann-like_a/b/a_fold"/>
</dbReference>
<protein>
    <submittedName>
        <fullName evidence="7">PfkB family carbohydrate kinase</fullName>
    </submittedName>
</protein>
<keyword evidence="1" id="KW-0808">Transferase</keyword>
<reference evidence="8" key="1">
    <citation type="journal article" date="2019" name="Int. J. Syst. Evol. Microbiol.">
        <title>The Global Catalogue of Microorganisms (GCM) 10K type strain sequencing project: providing services to taxonomists for standard genome sequencing and annotation.</title>
        <authorList>
            <consortium name="The Broad Institute Genomics Platform"/>
            <consortium name="The Broad Institute Genome Sequencing Center for Infectious Disease"/>
            <person name="Wu L."/>
            <person name="Ma J."/>
        </authorList>
    </citation>
    <scope>NUCLEOTIDE SEQUENCE [LARGE SCALE GENOMIC DNA]</scope>
    <source>
        <strain evidence="8">JCM 17442</strain>
    </source>
</reference>
<evidence type="ECO:0000259" key="6">
    <source>
        <dbReference type="Pfam" id="PF01467"/>
    </source>
</evidence>
<dbReference type="EMBL" id="BAABAU010000006">
    <property type="protein sequence ID" value="GAA4267781.1"/>
    <property type="molecule type" value="Genomic_DNA"/>
</dbReference>
<organism evidence="7 8">
    <name type="scientific">Frondihabitans peucedani</name>
    <dbReference type="NCBI Taxonomy" id="598626"/>
    <lineage>
        <taxon>Bacteria</taxon>
        <taxon>Bacillati</taxon>
        <taxon>Actinomycetota</taxon>
        <taxon>Actinomycetes</taxon>
        <taxon>Micrococcales</taxon>
        <taxon>Microbacteriaceae</taxon>
        <taxon>Frondihabitans</taxon>
    </lineage>
</organism>
<keyword evidence="8" id="KW-1185">Reference proteome</keyword>
<dbReference type="PANTHER" id="PTHR43793">
    <property type="entry name" value="FAD SYNTHASE"/>
    <property type="match status" value="1"/>
</dbReference>
<dbReference type="InterPro" id="IPR029056">
    <property type="entry name" value="Ribokinase-like"/>
</dbReference>
<sequence>MIAVVGDVLLDVDLSGSATRLSPDAPVPVVDVEGRSVRPGGAGLVAAFLAMDGEEVTLVTALADDDPAAELRATLGPLAVVAGRLNQGTPVKTRVRAGSHAVVRVDENCGTPSRPSVTPEMLAAILRADAVIVADYGRGLLRNEALRETLAAKAVESPVIWDPHPRGETPVDGCWMVTPNDSEAQRFAGSAEGAAATLRTLWNARSVAVTQGSRGAVLATGDGVEKQLAVTAVEAADPCGAGDRLAASVAIAFAAGADAAAALERGTQDAATFLAAGGVGSLPWSSLVDGSEPARPPVPLRIPDAFAVAEAVRARGGRVVATGGCFDLLHAGHAKTLAAARELGDCLIVVVNSDESVTRLKGPERPIMREEDRVDLLGALECVDGVAVFGEDTPHAILDRIRPDVWVKGGDYDAASLPEASLVASWGGRTVTVPFHPGRSTTHLASALAKVG</sequence>
<dbReference type="InterPro" id="IPR004821">
    <property type="entry name" value="Cyt_trans-like"/>
</dbReference>
<proteinExistence type="predicted"/>
<keyword evidence="3" id="KW-0511">Multifunctional enzyme</keyword>
<dbReference type="InterPro" id="IPR050385">
    <property type="entry name" value="Archaeal_FAD_synthase"/>
</dbReference>
<gene>
    <name evidence="7" type="ORF">GCM10022256_33930</name>
</gene>
<name>A0ABP8E6D2_9MICO</name>
<evidence type="ECO:0000256" key="2">
    <source>
        <dbReference type="ARBA" id="ARBA00022695"/>
    </source>
</evidence>
<accession>A0ABP8E6D2</accession>
<evidence type="ECO:0000256" key="1">
    <source>
        <dbReference type="ARBA" id="ARBA00022679"/>
    </source>
</evidence>
<dbReference type="Gene3D" id="3.40.1190.20">
    <property type="match status" value="1"/>
</dbReference>
<dbReference type="PANTHER" id="PTHR43793:SF2">
    <property type="entry name" value="BIFUNCTIONAL PROTEIN HLDE"/>
    <property type="match status" value="1"/>
</dbReference>
<dbReference type="Pfam" id="PF01467">
    <property type="entry name" value="CTP_transf_like"/>
    <property type="match status" value="1"/>
</dbReference>
<keyword evidence="4" id="KW-0119">Carbohydrate metabolism</keyword>